<name>A0AAD2PW74_9STRA</name>
<keyword evidence="2" id="KW-1185">Reference proteome</keyword>
<evidence type="ECO:0000313" key="2">
    <source>
        <dbReference type="Proteomes" id="UP001295423"/>
    </source>
</evidence>
<comment type="caution">
    <text evidence="1">The sequence shown here is derived from an EMBL/GenBank/DDBJ whole genome shotgun (WGS) entry which is preliminary data.</text>
</comment>
<dbReference type="InterPro" id="IPR029063">
    <property type="entry name" value="SAM-dependent_MTases_sf"/>
</dbReference>
<dbReference type="Gene3D" id="3.40.50.150">
    <property type="entry name" value="Vaccinia Virus protein VP39"/>
    <property type="match status" value="1"/>
</dbReference>
<gene>
    <name evidence="1" type="ORF">CYCCA115_LOCUS17795</name>
</gene>
<dbReference type="CDD" id="cd02440">
    <property type="entry name" value="AdoMet_MTases"/>
    <property type="match status" value="1"/>
</dbReference>
<reference evidence="1" key="1">
    <citation type="submission" date="2023-08" db="EMBL/GenBank/DDBJ databases">
        <authorList>
            <person name="Audoor S."/>
            <person name="Bilcke G."/>
        </authorList>
    </citation>
    <scope>NUCLEOTIDE SEQUENCE</scope>
</reference>
<sequence>MTLFPNSRLVYGKDDALFGAIEQQQGDKPFGAFLDAGTGMHSLRWMATLKNLGMTRFKAITADEEMRRRVQTEADSLNMSDDGDVVIGNWFGNRLPVPVDEKYDTILADYLIGAMDGFSPYKQDQMISMLSSYLNPGGKLYIVGLEPIPDYADGDGNIICKVRQIRDACILLAGHRCYREYPVEWIQRQVTNIPELTLLNTTTFPILYSHQTIVNQINVGRSKFESFPSPELAEEMKKVLDDLERQSLAATSNKKRVKLGFDYVVTAVKAEST</sequence>
<proteinExistence type="predicted"/>
<dbReference type="Proteomes" id="UP001295423">
    <property type="component" value="Unassembled WGS sequence"/>
</dbReference>
<protein>
    <submittedName>
        <fullName evidence="1">Uncharacterized protein</fullName>
    </submittedName>
</protein>
<evidence type="ECO:0000313" key="1">
    <source>
        <dbReference type="EMBL" id="CAJ1959373.1"/>
    </source>
</evidence>
<dbReference type="SUPFAM" id="SSF53335">
    <property type="entry name" value="S-adenosyl-L-methionine-dependent methyltransferases"/>
    <property type="match status" value="1"/>
</dbReference>
<dbReference type="EMBL" id="CAKOGP040001992">
    <property type="protein sequence ID" value="CAJ1959373.1"/>
    <property type="molecule type" value="Genomic_DNA"/>
</dbReference>
<accession>A0AAD2PW74</accession>
<dbReference type="AlphaFoldDB" id="A0AAD2PW74"/>
<organism evidence="1 2">
    <name type="scientific">Cylindrotheca closterium</name>
    <dbReference type="NCBI Taxonomy" id="2856"/>
    <lineage>
        <taxon>Eukaryota</taxon>
        <taxon>Sar</taxon>
        <taxon>Stramenopiles</taxon>
        <taxon>Ochrophyta</taxon>
        <taxon>Bacillariophyta</taxon>
        <taxon>Bacillariophyceae</taxon>
        <taxon>Bacillariophycidae</taxon>
        <taxon>Bacillariales</taxon>
        <taxon>Bacillariaceae</taxon>
        <taxon>Cylindrotheca</taxon>
    </lineage>
</organism>